<sequence>MAIPDLQSVVKQGDVMTFRWLMAMIFAIVEVNDDPLLLPNVTIGYMTPPPAMIFAIVEVNDDPLLLPNVTIGYMIYDTCFNAHKAVKATVSFIGSEIIPRQENICKPRAIIGSASSSFSSIIGRFLGPFSIPQISYAATCKCLSDKKEYPSFFRTIPSDAFQATAMARIVSHFHWVFLGALQDDYDYGKQGIAQFAKEVENKGHCLDFIETIPNNRILTKVSVIVVFSSERIFSPFVEELWKRNITGKIWIASEDWATFQPYTSQRLAHIFKGTIGFALRRSSIPGFYEFLVTLQPLTQFTDVSHMRDTYHTYIAIYALAHALHDLQQCVPGQGPWDNATCAVITIYEILNWQKNTEGDLDFKVVGIFDSSYPQENQLRIDSSEFVPSSLCSNSCQPGTRKATQIGKPLCCHDCIACPQVQFSNETDSQECFQCPKYFWPTEHRNACVLMAEEFLPLYDPVTITLLVLSLIGILLVSVVVAMMYTQRPLMNDENLKVNLLILVALGGSFGSALVFIGKPTDNVCRLRETFPCVMLSLAITCMLAKCTRIVQDCFGPVAVNSLKQKYVVAFCFTPQLVFSLVWALVSDPRVNYNTTARLGTIIIECTLTSPLWAICSLTYLIILAILCLCLASKAHSKDSSLTEGKFITYNMLFLFMVVVAFIPAYMSTQGKHTIISEMFAIIAVAFAFLCCSFVPKCYKIYKK</sequence>
<feature type="domain" description="G-protein coupled receptors family 3 profile" evidence="13">
    <location>
        <begin position="459"/>
        <end position="703"/>
    </location>
</feature>
<evidence type="ECO:0000256" key="2">
    <source>
        <dbReference type="ARBA" id="ARBA00007242"/>
    </source>
</evidence>
<feature type="transmembrane region" description="Helical" evidence="12">
    <location>
        <begin position="678"/>
        <end position="698"/>
    </location>
</feature>
<keyword evidence="6 12" id="KW-1133">Transmembrane helix</keyword>
<feature type="transmembrane region" description="Helical" evidence="12">
    <location>
        <begin position="566"/>
        <end position="585"/>
    </location>
</feature>
<evidence type="ECO:0000256" key="10">
    <source>
        <dbReference type="ARBA" id="ARBA00023180"/>
    </source>
</evidence>
<evidence type="ECO:0000256" key="6">
    <source>
        <dbReference type="ARBA" id="ARBA00022989"/>
    </source>
</evidence>
<dbReference type="InterPro" id="IPR000337">
    <property type="entry name" value="GPCR_3"/>
</dbReference>
<dbReference type="Gene3D" id="2.10.50.30">
    <property type="entry name" value="GPCR, family 3, nine cysteines domain"/>
    <property type="match status" value="1"/>
</dbReference>
<keyword evidence="11" id="KW-0807">Transducer</keyword>
<feature type="transmembrane region" description="Helical" evidence="12">
    <location>
        <begin position="463"/>
        <end position="485"/>
    </location>
</feature>
<dbReference type="InterPro" id="IPR011500">
    <property type="entry name" value="GPCR_3_9-Cys_dom"/>
</dbReference>
<dbReference type="Pfam" id="PF07562">
    <property type="entry name" value="NCD3G"/>
    <property type="match status" value="1"/>
</dbReference>
<dbReference type="InterPro" id="IPR028082">
    <property type="entry name" value="Peripla_BP_I"/>
</dbReference>
<dbReference type="Pfam" id="PF00003">
    <property type="entry name" value="7tm_3"/>
    <property type="match status" value="1"/>
</dbReference>
<dbReference type="InterPro" id="IPR038550">
    <property type="entry name" value="GPCR_3_9-Cys_sf"/>
</dbReference>
<dbReference type="OMA" id="IMCKPEQ"/>
<dbReference type="PRINTS" id="PR00248">
    <property type="entry name" value="GPCRMGR"/>
</dbReference>
<keyword evidence="10" id="KW-0325">Glycoprotein</keyword>
<dbReference type="InterPro" id="IPR000068">
    <property type="entry name" value="GPCR_3_Ca_sens_rcpt-rel"/>
</dbReference>
<feature type="transmembrane region" description="Helical" evidence="12">
    <location>
        <begin position="528"/>
        <end position="546"/>
    </location>
</feature>
<dbReference type="FunFam" id="3.40.50.2300:FF:000016">
    <property type="entry name" value="Taste 1 receptor member 2"/>
    <property type="match status" value="1"/>
</dbReference>
<dbReference type="AlphaFoldDB" id="A0A8C4N8T5"/>
<dbReference type="PRINTS" id="PR00592">
    <property type="entry name" value="CASENSINGR"/>
</dbReference>
<name>A0A8C4N8T5_EPTBU</name>
<evidence type="ECO:0000256" key="8">
    <source>
        <dbReference type="ARBA" id="ARBA00023136"/>
    </source>
</evidence>
<evidence type="ECO:0000256" key="4">
    <source>
        <dbReference type="ARBA" id="ARBA00022692"/>
    </source>
</evidence>
<dbReference type="GO" id="GO:0005886">
    <property type="term" value="C:plasma membrane"/>
    <property type="evidence" value="ECO:0007669"/>
    <property type="project" value="UniProtKB-SubCell"/>
</dbReference>
<evidence type="ECO:0000256" key="7">
    <source>
        <dbReference type="ARBA" id="ARBA00023040"/>
    </source>
</evidence>
<evidence type="ECO:0000256" key="12">
    <source>
        <dbReference type="SAM" id="Phobius"/>
    </source>
</evidence>
<proteinExistence type="inferred from homology"/>
<feature type="transmembrane region" description="Helical" evidence="12">
    <location>
        <begin position="646"/>
        <end position="666"/>
    </location>
</feature>
<keyword evidence="8 12" id="KW-0472">Membrane</keyword>
<dbReference type="PANTHER" id="PTHR24061:SF422">
    <property type="entry name" value="G-PROTEIN COUPLED RECEPTORS FAMILY 3 PROFILE DOMAIN-CONTAINING PROTEIN"/>
    <property type="match status" value="1"/>
</dbReference>
<dbReference type="PROSITE" id="PS50259">
    <property type="entry name" value="G_PROTEIN_RECEP_F3_4"/>
    <property type="match status" value="1"/>
</dbReference>
<dbReference type="Gene3D" id="3.40.50.2300">
    <property type="match status" value="4"/>
</dbReference>
<evidence type="ECO:0000256" key="3">
    <source>
        <dbReference type="ARBA" id="ARBA00022475"/>
    </source>
</evidence>
<evidence type="ECO:0000313" key="15">
    <source>
        <dbReference type="Proteomes" id="UP000694388"/>
    </source>
</evidence>
<dbReference type="InterPro" id="IPR017978">
    <property type="entry name" value="GPCR_3_C"/>
</dbReference>
<feature type="transmembrane region" description="Helical" evidence="12">
    <location>
        <begin position="611"/>
        <end position="634"/>
    </location>
</feature>
<accession>A0A8C4N8T5</accession>
<evidence type="ECO:0000256" key="5">
    <source>
        <dbReference type="ARBA" id="ARBA00022729"/>
    </source>
</evidence>
<keyword evidence="7" id="KW-0297">G-protein coupled receptor</keyword>
<evidence type="ECO:0000256" key="1">
    <source>
        <dbReference type="ARBA" id="ARBA00004651"/>
    </source>
</evidence>
<comment type="similarity">
    <text evidence="2">Belongs to the G-protein coupled receptor 3 family.</text>
</comment>
<keyword evidence="5" id="KW-0732">Signal</keyword>
<organism evidence="14 15">
    <name type="scientific">Eptatretus burgeri</name>
    <name type="common">Inshore hagfish</name>
    <dbReference type="NCBI Taxonomy" id="7764"/>
    <lineage>
        <taxon>Eukaryota</taxon>
        <taxon>Metazoa</taxon>
        <taxon>Chordata</taxon>
        <taxon>Craniata</taxon>
        <taxon>Vertebrata</taxon>
        <taxon>Cyclostomata</taxon>
        <taxon>Myxini</taxon>
        <taxon>Myxiniformes</taxon>
        <taxon>Myxinidae</taxon>
        <taxon>Eptatretinae</taxon>
        <taxon>Eptatretus</taxon>
    </lineage>
</organism>
<evidence type="ECO:0000313" key="14">
    <source>
        <dbReference type="Ensembl" id="ENSEBUP00000003315.1"/>
    </source>
</evidence>
<feature type="transmembrane region" description="Helical" evidence="12">
    <location>
        <begin position="497"/>
        <end position="516"/>
    </location>
</feature>
<reference evidence="14" key="2">
    <citation type="submission" date="2025-09" db="UniProtKB">
        <authorList>
            <consortium name="Ensembl"/>
        </authorList>
    </citation>
    <scope>IDENTIFICATION</scope>
</reference>
<dbReference type="FunFam" id="2.10.50.30:FF:000002">
    <property type="entry name" value="Vomeronasal 2 receptor, h1"/>
    <property type="match status" value="1"/>
</dbReference>
<evidence type="ECO:0000256" key="11">
    <source>
        <dbReference type="ARBA" id="ARBA00023224"/>
    </source>
</evidence>
<keyword evidence="9" id="KW-0675">Receptor</keyword>
<keyword evidence="3" id="KW-1003">Cell membrane</keyword>
<keyword evidence="4 12" id="KW-0812">Transmembrane</keyword>
<evidence type="ECO:0000256" key="9">
    <source>
        <dbReference type="ARBA" id="ARBA00023170"/>
    </source>
</evidence>
<dbReference type="Pfam" id="PF01094">
    <property type="entry name" value="ANF_receptor"/>
    <property type="match status" value="1"/>
</dbReference>
<dbReference type="PANTHER" id="PTHR24061">
    <property type="entry name" value="CALCIUM-SENSING RECEPTOR-RELATED"/>
    <property type="match status" value="1"/>
</dbReference>
<dbReference type="SUPFAM" id="SSF53822">
    <property type="entry name" value="Periplasmic binding protein-like I"/>
    <property type="match status" value="1"/>
</dbReference>
<dbReference type="Ensembl" id="ENSEBUT00000003683.1">
    <property type="protein sequence ID" value="ENSEBUP00000003315.1"/>
    <property type="gene ID" value="ENSEBUG00000002368.1"/>
</dbReference>
<protein>
    <recommendedName>
        <fullName evidence="13">G-protein coupled receptors family 3 profile domain-containing protein</fullName>
    </recommendedName>
</protein>
<dbReference type="Proteomes" id="UP000694388">
    <property type="component" value="Unplaced"/>
</dbReference>
<dbReference type="GeneTree" id="ENSGT01150000286997"/>
<dbReference type="GO" id="GO:0004930">
    <property type="term" value="F:G protein-coupled receptor activity"/>
    <property type="evidence" value="ECO:0007669"/>
    <property type="project" value="UniProtKB-KW"/>
</dbReference>
<dbReference type="InterPro" id="IPR001828">
    <property type="entry name" value="ANF_lig-bd_rcpt"/>
</dbReference>
<keyword evidence="15" id="KW-1185">Reference proteome</keyword>
<comment type="subcellular location">
    <subcellularLocation>
        <location evidence="1">Cell membrane</location>
        <topology evidence="1">Multi-pass membrane protein</topology>
    </subcellularLocation>
</comment>
<reference evidence="14" key="1">
    <citation type="submission" date="2025-08" db="UniProtKB">
        <authorList>
            <consortium name="Ensembl"/>
        </authorList>
    </citation>
    <scope>IDENTIFICATION</scope>
</reference>
<evidence type="ECO:0000259" key="13">
    <source>
        <dbReference type="PROSITE" id="PS50259"/>
    </source>
</evidence>